<accession>A0A061IQK4</accession>
<proteinExistence type="predicted"/>
<evidence type="ECO:0000256" key="1">
    <source>
        <dbReference type="SAM" id="MobiDB-lite"/>
    </source>
</evidence>
<name>A0A061IQK4_CRIGR</name>
<dbReference type="AlphaFoldDB" id="A0A061IQK4"/>
<reference evidence="3" key="1">
    <citation type="journal article" date="2013" name="Nat. Biotechnol.">
        <title>Chinese hamster genome sequenced from sorted chromosomes.</title>
        <authorList>
            <person name="Brinkrolf K."/>
            <person name="Rupp O."/>
            <person name="Laux H."/>
            <person name="Kollin F."/>
            <person name="Ernst W."/>
            <person name="Linke B."/>
            <person name="Kofler R."/>
            <person name="Romand S."/>
            <person name="Hesse F."/>
            <person name="Budach W.E."/>
            <person name="Galosy S."/>
            <person name="Muller D."/>
            <person name="Noll T."/>
            <person name="Wienberg J."/>
            <person name="Jostock T."/>
            <person name="Leonard M."/>
            <person name="Grillari J."/>
            <person name="Tauch A."/>
            <person name="Goesmann A."/>
            <person name="Helk B."/>
            <person name="Mott J.E."/>
            <person name="Puhler A."/>
            <person name="Borth N."/>
        </authorList>
    </citation>
    <scope>NUCLEOTIDE SEQUENCE [LARGE SCALE GENOMIC DNA]</scope>
    <source>
        <strain evidence="3">17A/GY</strain>
    </source>
</reference>
<dbReference type="Gene3D" id="3.30.70.2240">
    <property type="entry name" value="KRIT, N-terminal Nudix domain, NPxY motif-rich region"/>
    <property type="match status" value="1"/>
</dbReference>
<organism evidence="2 3">
    <name type="scientific">Cricetulus griseus</name>
    <name type="common">Chinese hamster</name>
    <name type="synonym">Cricetulus barabensis griseus</name>
    <dbReference type="NCBI Taxonomy" id="10029"/>
    <lineage>
        <taxon>Eukaryota</taxon>
        <taxon>Metazoa</taxon>
        <taxon>Chordata</taxon>
        <taxon>Craniata</taxon>
        <taxon>Vertebrata</taxon>
        <taxon>Euteleostomi</taxon>
        <taxon>Mammalia</taxon>
        <taxon>Eutheria</taxon>
        <taxon>Euarchontoglires</taxon>
        <taxon>Glires</taxon>
        <taxon>Rodentia</taxon>
        <taxon>Myomorpha</taxon>
        <taxon>Muroidea</taxon>
        <taxon>Cricetidae</taxon>
        <taxon>Cricetinae</taxon>
        <taxon>Cricetulus</taxon>
    </lineage>
</organism>
<dbReference type="Proteomes" id="UP000030759">
    <property type="component" value="Unassembled WGS sequence"/>
</dbReference>
<feature type="compositionally biased region" description="Basic residues" evidence="1">
    <location>
        <begin position="19"/>
        <end position="34"/>
    </location>
</feature>
<sequence>MLLPARGLGDTGDDDGHTRQRHGKGVSRRQRHSSPGRSRAEPSRGAETYAMGNPENIEDAYVAVIRPKNVASLNSREYRAKSYEVRKFNAI</sequence>
<protein>
    <submittedName>
        <fullName evidence="2">Krev interaction trapped protein 1 isoform 2</fullName>
    </submittedName>
</protein>
<dbReference type="InterPro" id="IPR043058">
    <property type="entry name" value="NUDIX_sf"/>
</dbReference>
<evidence type="ECO:0000313" key="2">
    <source>
        <dbReference type="EMBL" id="ERE89674.1"/>
    </source>
</evidence>
<dbReference type="EMBL" id="KE664611">
    <property type="protein sequence ID" value="ERE89674.1"/>
    <property type="molecule type" value="Genomic_DNA"/>
</dbReference>
<evidence type="ECO:0000313" key="3">
    <source>
        <dbReference type="Proteomes" id="UP000030759"/>
    </source>
</evidence>
<feature type="region of interest" description="Disordered" evidence="1">
    <location>
        <begin position="1"/>
        <end position="53"/>
    </location>
</feature>
<gene>
    <name evidence="2" type="ORF">H671_1g2177</name>
</gene>